<dbReference type="GO" id="GO:0005759">
    <property type="term" value="C:mitochondrial matrix"/>
    <property type="evidence" value="ECO:0007669"/>
    <property type="project" value="TreeGrafter"/>
</dbReference>
<dbReference type="Pfam" id="PF00753">
    <property type="entry name" value="Lactamase_B"/>
    <property type="match status" value="1"/>
</dbReference>
<dbReference type="FunFam" id="3.60.15.10:FF:000017">
    <property type="entry name" value="Lactamase beta 2"/>
    <property type="match status" value="1"/>
</dbReference>
<keyword evidence="4" id="KW-0479">Metal-binding</keyword>
<name>A0A8J9Z6P0_BRALA</name>
<dbReference type="OrthoDB" id="17458at2759"/>
<evidence type="ECO:0000256" key="5">
    <source>
        <dbReference type="ARBA" id="ARBA00022801"/>
    </source>
</evidence>
<feature type="domain" description="Metallo-beta-lactamase" evidence="9">
    <location>
        <begin position="30"/>
        <end position="213"/>
    </location>
</feature>
<reference evidence="10" key="1">
    <citation type="submission" date="2022-01" db="EMBL/GenBank/DDBJ databases">
        <authorList>
            <person name="Braso-Vives M."/>
        </authorList>
    </citation>
    <scope>NUCLEOTIDE SEQUENCE</scope>
</reference>
<evidence type="ECO:0000256" key="3">
    <source>
        <dbReference type="ARBA" id="ARBA00019428"/>
    </source>
</evidence>
<dbReference type="GO" id="GO:0003727">
    <property type="term" value="F:single-stranded RNA binding"/>
    <property type="evidence" value="ECO:0007669"/>
    <property type="project" value="TreeGrafter"/>
</dbReference>
<evidence type="ECO:0000313" key="11">
    <source>
        <dbReference type="Proteomes" id="UP000838412"/>
    </source>
</evidence>
<sequence>MATAIPKIEVLSSRVTRVLGLNPGPFTLRGTNTYIVGTGKSRILIDTGDAGIPGYLPNLREALQSTGTSLQEILITHWHHDHVGGISSIWQAFQLASPFRISKLPRNPSGLGSKDAEGYRPPQGEETTGVPGVGYTYLREGDVIKTEGATLKAIYTPGHTDDHMALLLEEENAVFSGDCVLGEGTTVFEDLYDYMKSLQKLAGFKPGTIYPGHGPIVQNATKKIQEYINHRNMRESQILAAMQKARETPLTAMEIVKMVYVDTPEHLHKAAAGNVTHHLHKLVKDGTIEKFGDPSAPKWALSKL</sequence>
<evidence type="ECO:0000256" key="2">
    <source>
        <dbReference type="ARBA" id="ARBA00006759"/>
    </source>
</evidence>
<dbReference type="Proteomes" id="UP000838412">
    <property type="component" value="Chromosome 16"/>
</dbReference>
<evidence type="ECO:0000256" key="8">
    <source>
        <dbReference type="SAM" id="MobiDB-lite"/>
    </source>
</evidence>
<dbReference type="Gene3D" id="1.10.10.10">
    <property type="entry name" value="Winged helix-like DNA-binding domain superfamily/Winged helix DNA-binding domain"/>
    <property type="match status" value="1"/>
</dbReference>
<dbReference type="PANTHER" id="PTHR23131">
    <property type="entry name" value="ENDORIBONUCLEASE LACTB2"/>
    <property type="match status" value="1"/>
</dbReference>
<dbReference type="InterPro" id="IPR047921">
    <property type="entry name" value="LACTB2-like_MBL-fold"/>
</dbReference>
<dbReference type="SUPFAM" id="SSF56281">
    <property type="entry name" value="Metallo-hydrolase/oxidoreductase"/>
    <property type="match status" value="1"/>
</dbReference>
<dbReference type="Gene3D" id="3.60.15.10">
    <property type="entry name" value="Ribonuclease Z/Hydroxyacylglutathione hydrolase-like"/>
    <property type="match status" value="1"/>
</dbReference>
<protein>
    <recommendedName>
        <fullName evidence="3">Endoribonuclease LACTB2</fullName>
    </recommendedName>
    <alternativeName>
        <fullName evidence="7">Beta-lactamase-like protein 2</fullName>
    </alternativeName>
</protein>
<dbReference type="PANTHER" id="PTHR23131:SF0">
    <property type="entry name" value="ENDORIBONUCLEASE LACTB2"/>
    <property type="match status" value="1"/>
</dbReference>
<dbReference type="GO" id="GO:0004521">
    <property type="term" value="F:RNA endonuclease activity"/>
    <property type="evidence" value="ECO:0007669"/>
    <property type="project" value="TreeGrafter"/>
</dbReference>
<dbReference type="SMART" id="SM00849">
    <property type="entry name" value="Lactamase_B"/>
    <property type="match status" value="1"/>
</dbReference>
<keyword evidence="11" id="KW-1185">Reference proteome</keyword>
<dbReference type="GO" id="GO:0046872">
    <property type="term" value="F:metal ion binding"/>
    <property type="evidence" value="ECO:0007669"/>
    <property type="project" value="UniProtKB-KW"/>
</dbReference>
<feature type="region of interest" description="Disordered" evidence="8">
    <location>
        <begin position="106"/>
        <end position="132"/>
    </location>
</feature>
<dbReference type="EMBL" id="OV696701">
    <property type="protein sequence ID" value="CAH1248036.1"/>
    <property type="molecule type" value="Genomic_DNA"/>
</dbReference>
<organism evidence="10 11">
    <name type="scientific">Branchiostoma lanceolatum</name>
    <name type="common">Common lancelet</name>
    <name type="synonym">Amphioxus lanceolatum</name>
    <dbReference type="NCBI Taxonomy" id="7740"/>
    <lineage>
        <taxon>Eukaryota</taxon>
        <taxon>Metazoa</taxon>
        <taxon>Chordata</taxon>
        <taxon>Cephalochordata</taxon>
        <taxon>Leptocardii</taxon>
        <taxon>Amphioxiformes</taxon>
        <taxon>Branchiostomatidae</taxon>
        <taxon>Branchiostoma</taxon>
    </lineage>
</organism>
<comment type="similarity">
    <text evidence="2">Belongs to the metallo-beta-lactamase superfamily. Glyoxalase II family.</text>
</comment>
<keyword evidence="6" id="KW-0862">Zinc</keyword>
<evidence type="ECO:0000256" key="4">
    <source>
        <dbReference type="ARBA" id="ARBA00022723"/>
    </source>
</evidence>
<evidence type="ECO:0000259" key="9">
    <source>
        <dbReference type="SMART" id="SM00849"/>
    </source>
</evidence>
<keyword evidence="5" id="KW-0378">Hydrolase</keyword>
<proteinExistence type="inferred from homology"/>
<dbReference type="CDD" id="cd07722">
    <property type="entry name" value="LACTB2-like_MBL-fold"/>
    <property type="match status" value="1"/>
</dbReference>
<dbReference type="Pfam" id="PF17778">
    <property type="entry name" value="WHD_BLACT"/>
    <property type="match status" value="1"/>
</dbReference>
<dbReference type="InterPro" id="IPR036388">
    <property type="entry name" value="WH-like_DNA-bd_sf"/>
</dbReference>
<accession>A0A8J9Z6P0</accession>
<dbReference type="InterPro" id="IPR050662">
    <property type="entry name" value="Sec-metab_biosynth-thioest"/>
</dbReference>
<dbReference type="AlphaFoldDB" id="A0A8J9Z6P0"/>
<dbReference type="GO" id="GO:0016787">
    <property type="term" value="F:hydrolase activity"/>
    <property type="evidence" value="ECO:0007669"/>
    <property type="project" value="UniProtKB-KW"/>
</dbReference>
<dbReference type="InterPro" id="IPR041516">
    <property type="entry name" value="LACTB2_WH"/>
</dbReference>
<gene>
    <name evidence="10" type="primary">LACTB2</name>
    <name evidence="10" type="ORF">BLAG_LOCUS9523</name>
</gene>
<evidence type="ECO:0000256" key="6">
    <source>
        <dbReference type="ARBA" id="ARBA00022833"/>
    </source>
</evidence>
<dbReference type="InterPro" id="IPR001279">
    <property type="entry name" value="Metallo-B-lactamas"/>
</dbReference>
<evidence type="ECO:0000313" key="10">
    <source>
        <dbReference type="EMBL" id="CAH1248036.1"/>
    </source>
</evidence>
<comment type="function">
    <text evidence="1">Endoribonuclease; cleaves preferentially 3' to purine-pyrimidine dinucleotide motifs in single-stranded RNA. The cleavage product contains a free 3' -OH group. Has no activity with double-stranded RNA or DNA. Required for normal mitochondrial function and cell viability.</text>
</comment>
<dbReference type="InterPro" id="IPR036866">
    <property type="entry name" value="RibonucZ/Hydroxyglut_hydro"/>
</dbReference>
<evidence type="ECO:0000256" key="1">
    <source>
        <dbReference type="ARBA" id="ARBA00002153"/>
    </source>
</evidence>
<evidence type="ECO:0000256" key="7">
    <source>
        <dbReference type="ARBA" id="ARBA00032142"/>
    </source>
</evidence>
<dbReference type="FunFam" id="1.10.10.10:FF:000328">
    <property type="entry name" value="Lactamase beta 2"/>
    <property type="match status" value="1"/>
</dbReference>